<evidence type="ECO:0000313" key="3">
    <source>
        <dbReference type="Proteomes" id="UP000054279"/>
    </source>
</evidence>
<dbReference type="EMBL" id="KN837099">
    <property type="protein sequence ID" value="KIJ48117.1"/>
    <property type="molecule type" value="Genomic_DNA"/>
</dbReference>
<protein>
    <submittedName>
        <fullName evidence="2">Uncharacterized protein</fullName>
    </submittedName>
</protein>
<dbReference type="AlphaFoldDB" id="A0A0C9VWH9"/>
<proteinExistence type="predicted"/>
<dbReference type="Proteomes" id="UP000054279">
    <property type="component" value="Unassembled WGS sequence"/>
</dbReference>
<dbReference type="HOGENOM" id="CLU_1455267_0_0_1"/>
<organism evidence="2 3">
    <name type="scientific">Sphaerobolus stellatus (strain SS14)</name>
    <dbReference type="NCBI Taxonomy" id="990650"/>
    <lineage>
        <taxon>Eukaryota</taxon>
        <taxon>Fungi</taxon>
        <taxon>Dikarya</taxon>
        <taxon>Basidiomycota</taxon>
        <taxon>Agaricomycotina</taxon>
        <taxon>Agaricomycetes</taxon>
        <taxon>Phallomycetidae</taxon>
        <taxon>Geastrales</taxon>
        <taxon>Sphaerobolaceae</taxon>
        <taxon>Sphaerobolus</taxon>
    </lineage>
</organism>
<evidence type="ECO:0000313" key="2">
    <source>
        <dbReference type="EMBL" id="KIJ48117.1"/>
    </source>
</evidence>
<reference evidence="2 3" key="1">
    <citation type="submission" date="2014-06" db="EMBL/GenBank/DDBJ databases">
        <title>Evolutionary Origins and Diversification of the Mycorrhizal Mutualists.</title>
        <authorList>
            <consortium name="DOE Joint Genome Institute"/>
            <consortium name="Mycorrhizal Genomics Consortium"/>
            <person name="Kohler A."/>
            <person name="Kuo A."/>
            <person name="Nagy L.G."/>
            <person name="Floudas D."/>
            <person name="Copeland A."/>
            <person name="Barry K.W."/>
            <person name="Cichocki N."/>
            <person name="Veneault-Fourrey C."/>
            <person name="LaButti K."/>
            <person name="Lindquist E.A."/>
            <person name="Lipzen A."/>
            <person name="Lundell T."/>
            <person name="Morin E."/>
            <person name="Murat C."/>
            <person name="Riley R."/>
            <person name="Ohm R."/>
            <person name="Sun H."/>
            <person name="Tunlid A."/>
            <person name="Henrissat B."/>
            <person name="Grigoriev I.V."/>
            <person name="Hibbett D.S."/>
            <person name="Martin F."/>
        </authorList>
    </citation>
    <scope>NUCLEOTIDE SEQUENCE [LARGE SCALE GENOMIC DNA]</scope>
    <source>
        <strain evidence="2 3">SS14</strain>
    </source>
</reference>
<evidence type="ECO:0000256" key="1">
    <source>
        <dbReference type="SAM" id="MobiDB-lite"/>
    </source>
</evidence>
<name>A0A0C9VWH9_SPHS4</name>
<gene>
    <name evidence="2" type="ORF">M422DRAFT_45528</name>
</gene>
<feature type="region of interest" description="Disordered" evidence="1">
    <location>
        <begin position="40"/>
        <end position="77"/>
    </location>
</feature>
<sequence length="186" mass="20622">MSDFRCLEIPLRRHNLSQKYHPPVFPELSDDIGCQVASAVPLSESHRSPSVPVREETAQSSMKEVSRGPRSKASHPRGVQELIQARNSVLVVKQTACAPPSSAKSQVPNPFIHHPTLVESSLDPPSAQEVGKNPFPFTGKSKGQIRKKYALITGLEGSYYVSVSYSWIYLPHNMSIFIVVVEFPQE</sequence>
<accession>A0A0C9VWH9</accession>
<keyword evidence="3" id="KW-1185">Reference proteome</keyword>